<dbReference type="AlphaFoldDB" id="A0A4R4P200"/>
<gene>
    <name evidence="2" type="ORF">E1261_40260</name>
</gene>
<keyword evidence="3" id="KW-1185">Reference proteome</keyword>
<protein>
    <recommendedName>
        <fullName evidence="4">DUF3137 domain-containing protein</fullName>
    </recommendedName>
</protein>
<dbReference type="OrthoDB" id="190895at2"/>
<evidence type="ECO:0000313" key="3">
    <source>
        <dbReference type="Proteomes" id="UP000295075"/>
    </source>
</evidence>
<name>A0A4R4P200_9ACTN</name>
<feature type="region of interest" description="Disordered" evidence="1">
    <location>
        <begin position="216"/>
        <end position="236"/>
    </location>
</feature>
<dbReference type="Proteomes" id="UP000295075">
    <property type="component" value="Unassembled WGS sequence"/>
</dbReference>
<evidence type="ECO:0000256" key="1">
    <source>
        <dbReference type="SAM" id="MobiDB-lite"/>
    </source>
</evidence>
<dbReference type="RefSeq" id="WP_132415020.1">
    <property type="nucleotide sequence ID" value="NZ_SMKA01000335.1"/>
</dbReference>
<organism evidence="2 3">
    <name type="scientific">Kribbella albertanoniae</name>
    <dbReference type="NCBI Taxonomy" id="1266829"/>
    <lineage>
        <taxon>Bacteria</taxon>
        <taxon>Bacillati</taxon>
        <taxon>Actinomycetota</taxon>
        <taxon>Actinomycetes</taxon>
        <taxon>Propionibacteriales</taxon>
        <taxon>Kribbellaceae</taxon>
        <taxon>Kribbella</taxon>
    </lineage>
</organism>
<accession>A0A4R4P200</accession>
<evidence type="ECO:0008006" key="4">
    <source>
        <dbReference type="Google" id="ProtNLM"/>
    </source>
</evidence>
<reference evidence="2 3" key="1">
    <citation type="submission" date="2019-03" db="EMBL/GenBank/DDBJ databases">
        <title>Draft genome sequences of novel Actinobacteria.</title>
        <authorList>
            <person name="Sahin N."/>
            <person name="Ay H."/>
            <person name="Saygin H."/>
        </authorList>
    </citation>
    <scope>NUCLEOTIDE SEQUENCE [LARGE SCALE GENOMIC DNA]</scope>
    <source>
        <strain evidence="2 3">JCM 30547</strain>
    </source>
</reference>
<sequence length="236" mass="26465">MDDPNSPRPGGLMAAIVLVRDKIIAQLNLHPDQRQVQMTLRGLHKVPPNEWLCHVAAQLYEPGEPREMWAFQFPNRMTACVLEYVLPGRQQRNGRAAGPPVVHLVSVTLPLTLPPLTVTTDSRLKQFIKGNDLHLGHEAFDDAFHVRASDEQYARSLLHPSVLDWVLRFRDMQWQVAGNSLVAWGEGEFVPLKVTQLVRALVGIADRLPPSVLRDYGRSTTLPPDEDPRGLVPGFD</sequence>
<comment type="caution">
    <text evidence="2">The sequence shown here is derived from an EMBL/GenBank/DDBJ whole genome shotgun (WGS) entry which is preliminary data.</text>
</comment>
<proteinExistence type="predicted"/>
<dbReference type="EMBL" id="SMKA01000335">
    <property type="protein sequence ID" value="TDC15604.1"/>
    <property type="molecule type" value="Genomic_DNA"/>
</dbReference>
<evidence type="ECO:0000313" key="2">
    <source>
        <dbReference type="EMBL" id="TDC15604.1"/>
    </source>
</evidence>